<accession>F6HXS7</accession>
<keyword evidence="3" id="KW-1185">Reference proteome</keyword>
<dbReference type="EMBL" id="FN596494">
    <property type="protein sequence ID" value="CCB59708.1"/>
    <property type="molecule type" value="Genomic_DNA"/>
</dbReference>
<name>F6HXS7_VITVI</name>
<proteinExistence type="predicted"/>
<dbReference type="HOGENOM" id="CLU_3192429_0_0_1"/>
<feature type="compositionally biased region" description="Basic and acidic residues" evidence="1">
    <location>
        <begin position="1"/>
        <end position="17"/>
    </location>
</feature>
<sequence>MGLGLTRDEGIVDDGTRKRQGSFQQFNGIGQQTEMSTRVCSGGAQQ</sequence>
<organism evidence="2 3">
    <name type="scientific">Vitis vinifera</name>
    <name type="common">Grape</name>
    <dbReference type="NCBI Taxonomy" id="29760"/>
    <lineage>
        <taxon>Eukaryota</taxon>
        <taxon>Viridiplantae</taxon>
        <taxon>Streptophyta</taxon>
        <taxon>Embryophyta</taxon>
        <taxon>Tracheophyta</taxon>
        <taxon>Spermatophyta</taxon>
        <taxon>Magnoliopsida</taxon>
        <taxon>eudicotyledons</taxon>
        <taxon>Gunneridae</taxon>
        <taxon>Pentapetalae</taxon>
        <taxon>rosids</taxon>
        <taxon>Vitales</taxon>
        <taxon>Vitaceae</taxon>
        <taxon>Viteae</taxon>
        <taxon>Vitis</taxon>
    </lineage>
</organism>
<reference evidence="3" key="1">
    <citation type="journal article" date="2007" name="Nature">
        <title>The grapevine genome sequence suggests ancestral hexaploidization in major angiosperm phyla.</title>
        <authorList>
            <consortium name="The French-Italian Public Consortium for Grapevine Genome Characterization."/>
            <person name="Jaillon O."/>
            <person name="Aury J.-M."/>
            <person name="Noel B."/>
            <person name="Policriti A."/>
            <person name="Clepet C."/>
            <person name="Casagrande A."/>
            <person name="Choisne N."/>
            <person name="Aubourg S."/>
            <person name="Vitulo N."/>
            <person name="Jubin C."/>
            <person name="Vezzi A."/>
            <person name="Legeai F."/>
            <person name="Hugueney P."/>
            <person name="Dasilva C."/>
            <person name="Horner D."/>
            <person name="Mica E."/>
            <person name="Jublot D."/>
            <person name="Poulain J."/>
            <person name="Bruyere C."/>
            <person name="Billault A."/>
            <person name="Segurens B."/>
            <person name="Gouyvenoux M."/>
            <person name="Ugarte E."/>
            <person name="Cattonaro F."/>
            <person name="Anthouard V."/>
            <person name="Vico V."/>
            <person name="Del Fabbro C."/>
            <person name="Alaux M."/>
            <person name="Di Gaspero G."/>
            <person name="Dumas V."/>
            <person name="Felice N."/>
            <person name="Paillard S."/>
            <person name="Juman I."/>
            <person name="Moroldo M."/>
            <person name="Scalabrin S."/>
            <person name="Canaguier A."/>
            <person name="Le Clainche I."/>
            <person name="Malacrida G."/>
            <person name="Durand E."/>
            <person name="Pesole G."/>
            <person name="Laucou V."/>
            <person name="Chatelet P."/>
            <person name="Merdinoglu D."/>
            <person name="Delledonne M."/>
            <person name="Pezzotti M."/>
            <person name="Lecharny A."/>
            <person name="Scarpelli C."/>
            <person name="Artiguenave F."/>
            <person name="Pe M.E."/>
            <person name="Valle G."/>
            <person name="Morgante M."/>
            <person name="Caboche M."/>
            <person name="Adam-Blondon A.-F."/>
            <person name="Weissenbach J."/>
            <person name="Quetier F."/>
            <person name="Wincker P."/>
        </authorList>
    </citation>
    <scope>NUCLEOTIDE SEQUENCE [LARGE SCALE GENOMIC DNA]</scope>
    <source>
        <strain evidence="3">cv. Pinot noir / PN40024</strain>
    </source>
</reference>
<dbReference type="AlphaFoldDB" id="F6HXS7"/>
<feature type="region of interest" description="Disordered" evidence="1">
    <location>
        <begin position="1"/>
        <end position="46"/>
    </location>
</feature>
<dbReference type="Proteomes" id="UP000009183">
    <property type="component" value="Chromosome 9"/>
</dbReference>
<evidence type="ECO:0000313" key="2">
    <source>
        <dbReference type="EMBL" id="CCB59708.1"/>
    </source>
</evidence>
<evidence type="ECO:0000313" key="3">
    <source>
        <dbReference type="Proteomes" id="UP000009183"/>
    </source>
</evidence>
<dbReference type="PaxDb" id="29760-VIT_09s0002g08950.t01"/>
<feature type="compositionally biased region" description="Polar residues" evidence="1">
    <location>
        <begin position="21"/>
        <end position="46"/>
    </location>
</feature>
<protein>
    <submittedName>
        <fullName evidence="2">Uncharacterized protein</fullName>
    </submittedName>
</protein>
<dbReference type="InParanoid" id="F6HXS7"/>
<evidence type="ECO:0000256" key="1">
    <source>
        <dbReference type="SAM" id="MobiDB-lite"/>
    </source>
</evidence>
<gene>
    <name evidence="2" type="ordered locus">VIT_09s0002g08950</name>
</gene>